<dbReference type="InterPro" id="IPR000073">
    <property type="entry name" value="AB_hydrolase_1"/>
</dbReference>
<protein>
    <recommendedName>
        <fullName evidence="1">AB hydrolase-1 domain-containing protein</fullName>
    </recommendedName>
</protein>
<keyword evidence="3" id="KW-1185">Reference proteome</keyword>
<evidence type="ECO:0000259" key="1">
    <source>
        <dbReference type="Pfam" id="PF12697"/>
    </source>
</evidence>
<dbReference type="Gene3D" id="3.40.50.1820">
    <property type="entry name" value="alpha/beta hydrolase"/>
    <property type="match status" value="1"/>
</dbReference>
<dbReference type="Proteomes" id="UP001239213">
    <property type="component" value="Unassembled WGS sequence"/>
</dbReference>
<organism evidence="2 3">
    <name type="scientific">Colletotrichum cuscutae</name>
    <dbReference type="NCBI Taxonomy" id="1209917"/>
    <lineage>
        <taxon>Eukaryota</taxon>
        <taxon>Fungi</taxon>
        <taxon>Dikarya</taxon>
        <taxon>Ascomycota</taxon>
        <taxon>Pezizomycotina</taxon>
        <taxon>Sordariomycetes</taxon>
        <taxon>Hypocreomycetidae</taxon>
        <taxon>Glomerellales</taxon>
        <taxon>Glomerellaceae</taxon>
        <taxon>Colletotrichum</taxon>
        <taxon>Colletotrichum acutatum species complex</taxon>
    </lineage>
</organism>
<reference evidence="2" key="1">
    <citation type="submission" date="2016-11" db="EMBL/GenBank/DDBJ databases">
        <title>The genome sequence of Colletotrichum cuscutae.</title>
        <authorList>
            <person name="Baroncelli R."/>
        </authorList>
    </citation>
    <scope>NUCLEOTIDE SEQUENCE</scope>
    <source>
        <strain evidence="2">IMI 304802</strain>
    </source>
</reference>
<sequence>MPAGSTVKQRSLGIIFTHGGFHLPAYFDLAKARLEKAGFSPVVTIRHPSIRTDPKITVDDNARNIQAELAPYLEQGKEFLTLAHSYSGSPLTIAAKGYSVKERVARGLKGGIRAIVFVTANIPPKAGASALSVLPPGLDIVNITDGLVIANAKAKVAFYGPNMGNKLADEYIATLLPQSQEALLGPVSISSEELTVPIYYILYEKDQTISPATQQQIISTIPTLKRVLRNPGRHSAFITEVEMFIEQINEIADKVEKDL</sequence>
<evidence type="ECO:0000313" key="3">
    <source>
        <dbReference type="Proteomes" id="UP001239213"/>
    </source>
</evidence>
<comment type="caution">
    <text evidence="2">The sequence shown here is derived from an EMBL/GenBank/DDBJ whole genome shotgun (WGS) entry which is preliminary data.</text>
</comment>
<feature type="domain" description="AB hydrolase-1" evidence="1">
    <location>
        <begin position="14"/>
        <end position="237"/>
    </location>
</feature>
<dbReference type="Pfam" id="PF12697">
    <property type="entry name" value="Abhydrolase_6"/>
    <property type="match status" value="1"/>
</dbReference>
<dbReference type="InterPro" id="IPR052897">
    <property type="entry name" value="Sec-Metab_Biosynth_Hydrolase"/>
</dbReference>
<name>A0AAI9XQ29_9PEZI</name>
<dbReference type="InterPro" id="IPR029058">
    <property type="entry name" value="AB_hydrolase_fold"/>
</dbReference>
<dbReference type="PANTHER" id="PTHR37017:SF13">
    <property type="entry name" value="AB HYDROLASE-1 DOMAIN-CONTAINING PROTEIN"/>
    <property type="match status" value="1"/>
</dbReference>
<evidence type="ECO:0000313" key="2">
    <source>
        <dbReference type="EMBL" id="KAK1455981.1"/>
    </source>
</evidence>
<gene>
    <name evidence="2" type="ORF">CCUS01_10341</name>
</gene>
<dbReference type="AlphaFoldDB" id="A0AAI9XQ29"/>
<accession>A0AAI9XQ29</accession>
<dbReference type="EMBL" id="MPDP01000289">
    <property type="protein sequence ID" value="KAK1455981.1"/>
    <property type="molecule type" value="Genomic_DNA"/>
</dbReference>
<dbReference type="SUPFAM" id="SSF53474">
    <property type="entry name" value="alpha/beta-Hydrolases"/>
    <property type="match status" value="1"/>
</dbReference>
<proteinExistence type="predicted"/>
<dbReference type="PANTHER" id="PTHR37017">
    <property type="entry name" value="AB HYDROLASE-1 DOMAIN-CONTAINING PROTEIN-RELATED"/>
    <property type="match status" value="1"/>
</dbReference>